<proteinExistence type="predicted"/>
<organism evidence="1 2">
    <name type="scientific">Phaseolus angularis</name>
    <name type="common">Azuki bean</name>
    <name type="synonym">Vigna angularis</name>
    <dbReference type="NCBI Taxonomy" id="3914"/>
    <lineage>
        <taxon>Eukaryota</taxon>
        <taxon>Viridiplantae</taxon>
        <taxon>Streptophyta</taxon>
        <taxon>Embryophyta</taxon>
        <taxon>Tracheophyta</taxon>
        <taxon>Spermatophyta</taxon>
        <taxon>Magnoliopsida</taxon>
        <taxon>eudicotyledons</taxon>
        <taxon>Gunneridae</taxon>
        <taxon>Pentapetalae</taxon>
        <taxon>rosids</taxon>
        <taxon>fabids</taxon>
        <taxon>Fabales</taxon>
        <taxon>Fabaceae</taxon>
        <taxon>Papilionoideae</taxon>
        <taxon>50 kb inversion clade</taxon>
        <taxon>NPAAA clade</taxon>
        <taxon>indigoferoid/millettioid clade</taxon>
        <taxon>Phaseoleae</taxon>
        <taxon>Vigna</taxon>
    </lineage>
</organism>
<dbReference type="AlphaFoldDB" id="A0A0L9VFN9"/>
<dbReference type="Gramene" id="KOM53469">
    <property type="protein sequence ID" value="KOM53469"/>
    <property type="gene ID" value="LR48_Vigan09g212800"/>
</dbReference>
<name>A0A0L9VFN9_PHAAN</name>
<gene>
    <name evidence="1" type="ORF">LR48_Vigan09g212800</name>
</gene>
<protein>
    <submittedName>
        <fullName evidence="1">Uncharacterized protein</fullName>
    </submittedName>
</protein>
<dbReference type="Proteomes" id="UP000053144">
    <property type="component" value="Chromosome 9"/>
</dbReference>
<dbReference type="EMBL" id="CM003379">
    <property type="protein sequence ID" value="KOM53469.1"/>
    <property type="molecule type" value="Genomic_DNA"/>
</dbReference>
<evidence type="ECO:0000313" key="1">
    <source>
        <dbReference type="EMBL" id="KOM53469.1"/>
    </source>
</evidence>
<evidence type="ECO:0000313" key="2">
    <source>
        <dbReference type="Proteomes" id="UP000053144"/>
    </source>
</evidence>
<reference evidence="2" key="1">
    <citation type="journal article" date="2015" name="Proc. Natl. Acad. Sci. U.S.A.">
        <title>Genome sequencing of adzuki bean (Vigna angularis) provides insight into high starch and low fat accumulation and domestication.</title>
        <authorList>
            <person name="Yang K."/>
            <person name="Tian Z."/>
            <person name="Chen C."/>
            <person name="Luo L."/>
            <person name="Zhao B."/>
            <person name="Wang Z."/>
            <person name="Yu L."/>
            <person name="Li Y."/>
            <person name="Sun Y."/>
            <person name="Li W."/>
            <person name="Chen Y."/>
            <person name="Li Y."/>
            <person name="Zhang Y."/>
            <person name="Ai D."/>
            <person name="Zhao J."/>
            <person name="Shang C."/>
            <person name="Ma Y."/>
            <person name="Wu B."/>
            <person name="Wang M."/>
            <person name="Gao L."/>
            <person name="Sun D."/>
            <person name="Zhang P."/>
            <person name="Guo F."/>
            <person name="Wang W."/>
            <person name="Li Y."/>
            <person name="Wang J."/>
            <person name="Varshney R.K."/>
            <person name="Wang J."/>
            <person name="Ling H.Q."/>
            <person name="Wan P."/>
        </authorList>
    </citation>
    <scope>NUCLEOTIDE SEQUENCE</scope>
    <source>
        <strain evidence="2">cv. Jingnong 6</strain>
    </source>
</reference>
<accession>A0A0L9VFN9</accession>
<sequence>METVLKALSGAENKILYHMEVYSDPFKVAGTDMKVYMMIKGKIIKREASAVFIAEGRSAAVDISERI</sequence>